<dbReference type="Pfam" id="PF03544">
    <property type="entry name" value="TonB_C"/>
    <property type="match status" value="3"/>
</dbReference>
<dbReference type="Pfam" id="PF05569">
    <property type="entry name" value="Peptidase_M56"/>
    <property type="match status" value="1"/>
</dbReference>
<dbReference type="InterPro" id="IPR006260">
    <property type="entry name" value="TonB/TolA_C"/>
</dbReference>
<evidence type="ECO:0000313" key="12">
    <source>
        <dbReference type="EMBL" id="TXB66287.1"/>
    </source>
</evidence>
<dbReference type="GO" id="GO:0055085">
    <property type="term" value="P:transmembrane transport"/>
    <property type="evidence" value="ECO:0007669"/>
    <property type="project" value="InterPro"/>
</dbReference>
<dbReference type="GO" id="GO:0015031">
    <property type="term" value="P:protein transport"/>
    <property type="evidence" value="ECO:0007669"/>
    <property type="project" value="UniProtKB-KW"/>
</dbReference>
<evidence type="ECO:0000256" key="4">
    <source>
        <dbReference type="ARBA" id="ARBA00022475"/>
    </source>
</evidence>
<dbReference type="SUPFAM" id="SSF74653">
    <property type="entry name" value="TolA/TonB C-terminal domain"/>
    <property type="match status" value="3"/>
</dbReference>
<dbReference type="Gene3D" id="3.30.1150.10">
    <property type="match status" value="3"/>
</dbReference>
<feature type="transmembrane region" description="Helical" evidence="10">
    <location>
        <begin position="6"/>
        <end position="23"/>
    </location>
</feature>
<comment type="similarity">
    <text evidence="2">Belongs to the TonB family.</text>
</comment>
<feature type="transmembrane region" description="Helical" evidence="10">
    <location>
        <begin position="100"/>
        <end position="122"/>
    </location>
</feature>
<evidence type="ECO:0000256" key="7">
    <source>
        <dbReference type="ARBA" id="ARBA00022927"/>
    </source>
</evidence>
<name>A0A5C6RW03_9BACT</name>
<feature type="transmembrane region" description="Helical" evidence="10">
    <location>
        <begin position="272"/>
        <end position="289"/>
    </location>
</feature>
<evidence type="ECO:0000313" key="13">
    <source>
        <dbReference type="Proteomes" id="UP000321580"/>
    </source>
</evidence>
<evidence type="ECO:0000256" key="8">
    <source>
        <dbReference type="ARBA" id="ARBA00022989"/>
    </source>
</evidence>
<dbReference type="PANTHER" id="PTHR33446">
    <property type="entry name" value="PROTEIN TONB-RELATED"/>
    <property type="match status" value="1"/>
</dbReference>
<dbReference type="InterPro" id="IPR008756">
    <property type="entry name" value="Peptidase_M56"/>
</dbReference>
<dbReference type="PANTHER" id="PTHR33446:SF2">
    <property type="entry name" value="PROTEIN TONB"/>
    <property type="match status" value="1"/>
</dbReference>
<organism evidence="12 13">
    <name type="scientific">Phaeodactylibacter luteus</name>
    <dbReference type="NCBI Taxonomy" id="1564516"/>
    <lineage>
        <taxon>Bacteria</taxon>
        <taxon>Pseudomonadati</taxon>
        <taxon>Bacteroidota</taxon>
        <taxon>Saprospiria</taxon>
        <taxon>Saprospirales</taxon>
        <taxon>Haliscomenobacteraceae</taxon>
        <taxon>Phaeodactylibacter</taxon>
    </lineage>
</organism>
<keyword evidence="7" id="KW-0653">Protein transport</keyword>
<dbReference type="GO" id="GO:0031992">
    <property type="term" value="F:energy transducer activity"/>
    <property type="evidence" value="ECO:0007669"/>
    <property type="project" value="TreeGrafter"/>
</dbReference>
<keyword evidence="3" id="KW-0813">Transport</keyword>
<evidence type="ECO:0000256" key="6">
    <source>
        <dbReference type="ARBA" id="ARBA00022692"/>
    </source>
</evidence>
<protein>
    <submittedName>
        <fullName evidence="12">TonB family protein</fullName>
    </submittedName>
</protein>
<evidence type="ECO:0000256" key="3">
    <source>
        <dbReference type="ARBA" id="ARBA00022448"/>
    </source>
</evidence>
<evidence type="ECO:0000256" key="9">
    <source>
        <dbReference type="ARBA" id="ARBA00023136"/>
    </source>
</evidence>
<gene>
    <name evidence="12" type="ORF">FRY97_05600</name>
</gene>
<keyword evidence="5" id="KW-0997">Cell inner membrane</keyword>
<dbReference type="InterPro" id="IPR037682">
    <property type="entry name" value="TonB_C"/>
</dbReference>
<dbReference type="CDD" id="cd07341">
    <property type="entry name" value="M56_BlaR1_MecR1_like"/>
    <property type="match status" value="1"/>
</dbReference>
<accession>A0A5C6RW03</accession>
<dbReference type="RefSeq" id="WP_147166456.1">
    <property type="nucleotide sequence ID" value="NZ_VOOR01000008.1"/>
</dbReference>
<dbReference type="NCBIfam" id="TIGR01352">
    <property type="entry name" value="tonB_Cterm"/>
    <property type="match status" value="1"/>
</dbReference>
<evidence type="ECO:0000256" key="2">
    <source>
        <dbReference type="ARBA" id="ARBA00006555"/>
    </source>
</evidence>
<sequence>MLTYLFQVSLCWAVFYLLYAGLLSRTTFFQWNRGYLLSTLVLGALLPLAAWLGPVMEPGHPIGLAQYKLQAIAVPVHELEVLVTPEGNTAARPWMGQALFWAYATGALLVLGKLAVGLGQIWSCYRRGVKKAFPGYTLVEDPKTAAPFSFFRLLFWNPALPFAPEDRERVLQHELAHIRGWHSADILLLGITGAVFWWHPLFYCYDRALRTVHEYLADEAVLAHHPKKAYGHLLLRQAQSGQVLALANHFSHTQLKKRILMMTRKKSPRLQLLNYLLLLPIGAALLLAFTPPSGVDREEGPLPVFSGCGAAAPEAQQACSQKKMMEFIQQHLQYPEAAKKGGHEGKVIVQFTVNKAGQAEGIKVVKSAGYGMDEAAVAVVGQMPSWQPATAADGSPIAAQMTIPFSFRLAPAASSEEVFKVVEEMPVLSSCREQESQQAQLNCSYESLAAFVSSNLQYPEIDAEGTVVIGMVVSTTGEIESIGIKRGVHPALDQEALRVGKLIQAETSWIPGRQRGRTVKVDLILPIRFKGTAEGAATDMPVPALGGVQKPRLAGCESLADAQARQACADRKLLELVYQQVKYPKPAIEDGAQGTTVLKLSIGLDGKISAYELARGIHPAIDEAVLQVGKILQEETTWIPGQQGGKAVAANLMLPVKFKLPEEGQAAEEAGLEAPQPIKIQGFSASPNPAQEEVRVKFQAKEGPLAIRLMDAVGKVLYEAGYPGFDGIFDQVLDLRGLPRGILFLHISQDEGQSVQQIVVQ</sequence>
<keyword evidence="8 10" id="KW-1133">Transmembrane helix</keyword>
<evidence type="ECO:0000256" key="5">
    <source>
        <dbReference type="ARBA" id="ARBA00022519"/>
    </source>
</evidence>
<evidence type="ECO:0000256" key="10">
    <source>
        <dbReference type="SAM" id="Phobius"/>
    </source>
</evidence>
<comment type="caution">
    <text evidence="12">The sequence shown here is derived from an EMBL/GenBank/DDBJ whole genome shotgun (WGS) entry which is preliminary data.</text>
</comment>
<dbReference type="EMBL" id="VOOR01000008">
    <property type="protein sequence ID" value="TXB66287.1"/>
    <property type="molecule type" value="Genomic_DNA"/>
</dbReference>
<reference evidence="12 13" key="1">
    <citation type="submission" date="2019-08" db="EMBL/GenBank/DDBJ databases">
        <title>Genome of Phaeodactylibacter luteus.</title>
        <authorList>
            <person name="Bowman J.P."/>
        </authorList>
    </citation>
    <scope>NUCLEOTIDE SEQUENCE [LARGE SCALE GENOMIC DNA]</scope>
    <source>
        <strain evidence="12 13">KCTC 42180</strain>
    </source>
</reference>
<feature type="transmembrane region" description="Helical" evidence="10">
    <location>
        <begin position="35"/>
        <end position="53"/>
    </location>
</feature>
<keyword evidence="6 10" id="KW-0812">Transmembrane</keyword>
<proteinExistence type="inferred from homology"/>
<dbReference type="InterPro" id="IPR051045">
    <property type="entry name" value="TonB-dependent_transducer"/>
</dbReference>
<evidence type="ECO:0000259" key="11">
    <source>
        <dbReference type="PROSITE" id="PS52015"/>
    </source>
</evidence>
<keyword evidence="13" id="KW-1185">Reference proteome</keyword>
<dbReference type="PROSITE" id="PS52015">
    <property type="entry name" value="TONB_CTD"/>
    <property type="match status" value="2"/>
</dbReference>
<comment type="subcellular location">
    <subcellularLocation>
        <location evidence="1">Cell inner membrane</location>
        <topology evidence="1">Single-pass membrane protein</topology>
        <orientation evidence="1">Periplasmic side</orientation>
    </subcellularLocation>
</comment>
<feature type="domain" description="TonB C-terminal" evidence="11">
    <location>
        <begin position="319"/>
        <end position="416"/>
    </location>
</feature>
<dbReference type="GO" id="GO:0098797">
    <property type="term" value="C:plasma membrane protein complex"/>
    <property type="evidence" value="ECO:0007669"/>
    <property type="project" value="TreeGrafter"/>
</dbReference>
<keyword evidence="9 10" id="KW-0472">Membrane</keyword>
<evidence type="ECO:0000256" key="1">
    <source>
        <dbReference type="ARBA" id="ARBA00004383"/>
    </source>
</evidence>
<feature type="domain" description="TonB C-terminal" evidence="11">
    <location>
        <begin position="568"/>
        <end position="667"/>
    </location>
</feature>
<dbReference type="Proteomes" id="UP000321580">
    <property type="component" value="Unassembled WGS sequence"/>
</dbReference>
<dbReference type="OrthoDB" id="9814002at2"/>
<dbReference type="AlphaFoldDB" id="A0A5C6RW03"/>
<keyword evidence="4" id="KW-1003">Cell membrane</keyword>